<dbReference type="Proteomes" id="UP000193642">
    <property type="component" value="Unassembled WGS sequence"/>
</dbReference>
<dbReference type="OrthoDB" id="2096031at2759"/>
<sequence length="611" mass="68379">MGGYTMGLGAKAPGLLKNRLASDLVQPMAKFGDPDFVDSSTQHRNEMKALLYGPSRINKPTQRTQSEVGAHSADYADEKPPAWESTFTCDYTPKQYDHKEDDRKVKECTQYIKSAHFSLNGYGAEHNPTPISTTKRDFPGKYGKPLRHGPPRKTYPPIYRDEQEIAIGRSIYDSTFVPRVTHPAVIAHPDSSGTHFTLGDDTNTYKSITKSTFAGFGDNQPFVEIKKDEKKRSTVLDMPDGEKGADCSVQRADYTMDPKLDRKTLTVDNSMTVKDLRSTHFTLGNDDTIYKTSQYQSTFQRPPSNYVNDNLTNKVNHHQTYVTMKDEDDLDSQRVDKLSTQHRDYQKVSQGHDSKDFASQMKFSQTSSIDFGAHPFSSSKSITKSDFPVPPQSAYPAHQHTGITNPYNTVSGSRNPHSFSGGSVMKSSYIHFCDEGAVVPDDGSAPQSSSQVRGNYFESFTQSLAHKKNLRGHHFSLGSDEGGVVGETIMKGAYKDPGNDEYRKYKKATAGPEWRFGSTLHNTVTRYPKDPSTFQTVSDVTYVPHDNFVPPKPFKPAAKDFLFISAEDSEARYYNPPRLGGIQLSTETKRKFVPPEVMTYQQRMDLGKVVS</sequence>
<evidence type="ECO:0000313" key="3">
    <source>
        <dbReference type="Proteomes" id="UP000193642"/>
    </source>
</evidence>
<name>A0A1Y2BQK1_9FUNG</name>
<accession>A0A1Y2BQK1</accession>
<reference evidence="2 3" key="1">
    <citation type="submission" date="2016-07" db="EMBL/GenBank/DDBJ databases">
        <title>Pervasive Adenine N6-methylation of Active Genes in Fungi.</title>
        <authorList>
            <consortium name="DOE Joint Genome Institute"/>
            <person name="Mondo S.J."/>
            <person name="Dannebaum R.O."/>
            <person name="Kuo R.C."/>
            <person name="Labutti K."/>
            <person name="Haridas S."/>
            <person name="Kuo A."/>
            <person name="Salamov A."/>
            <person name="Ahrendt S.R."/>
            <person name="Lipzen A."/>
            <person name="Sullivan W."/>
            <person name="Andreopoulos W.B."/>
            <person name="Clum A."/>
            <person name="Lindquist E."/>
            <person name="Daum C."/>
            <person name="Ramamoorthy G.K."/>
            <person name="Gryganskyi A."/>
            <person name="Culley D."/>
            <person name="Magnuson J.K."/>
            <person name="James T.Y."/>
            <person name="O'Malley M.A."/>
            <person name="Stajich J.E."/>
            <person name="Spatafora J.W."/>
            <person name="Visel A."/>
            <person name="Grigoriev I.V."/>
        </authorList>
    </citation>
    <scope>NUCLEOTIDE SEQUENCE [LARGE SCALE GENOMIC DNA]</scope>
    <source>
        <strain evidence="2 3">JEL800</strain>
    </source>
</reference>
<organism evidence="2 3">
    <name type="scientific">Rhizoclosmatium globosum</name>
    <dbReference type="NCBI Taxonomy" id="329046"/>
    <lineage>
        <taxon>Eukaryota</taxon>
        <taxon>Fungi</taxon>
        <taxon>Fungi incertae sedis</taxon>
        <taxon>Chytridiomycota</taxon>
        <taxon>Chytridiomycota incertae sedis</taxon>
        <taxon>Chytridiomycetes</taxon>
        <taxon>Chytridiales</taxon>
        <taxon>Chytriomycetaceae</taxon>
        <taxon>Rhizoclosmatium</taxon>
    </lineage>
</organism>
<evidence type="ECO:0000256" key="1">
    <source>
        <dbReference type="SAM" id="MobiDB-lite"/>
    </source>
</evidence>
<feature type="region of interest" description="Disordered" evidence="1">
    <location>
        <begin position="123"/>
        <end position="157"/>
    </location>
</feature>
<dbReference type="EMBL" id="MCGO01000052">
    <property type="protein sequence ID" value="ORY37021.1"/>
    <property type="molecule type" value="Genomic_DNA"/>
</dbReference>
<dbReference type="AlphaFoldDB" id="A0A1Y2BQK1"/>
<evidence type="ECO:0000313" key="2">
    <source>
        <dbReference type="EMBL" id="ORY37021.1"/>
    </source>
</evidence>
<protein>
    <submittedName>
        <fullName evidence="2">Uncharacterized protein</fullName>
    </submittedName>
</protein>
<gene>
    <name evidence="2" type="ORF">BCR33DRAFT_854894</name>
</gene>
<proteinExistence type="predicted"/>
<comment type="caution">
    <text evidence="2">The sequence shown here is derived from an EMBL/GenBank/DDBJ whole genome shotgun (WGS) entry which is preliminary data.</text>
</comment>
<keyword evidence="3" id="KW-1185">Reference proteome</keyword>